<dbReference type="EMBL" id="AMQS01000004">
    <property type="protein sequence ID" value="EKF52125.1"/>
    <property type="molecule type" value="Genomic_DNA"/>
</dbReference>
<dbReference type="CDD" id="cd04301">
    <property type="entry name" value="NAT_SF"/>
    <property type="match status" value="1"/>
</dbReference>
<evidence type="ECO:0000313" key="5">
    <source>
        <dbReference type="Proteomes" id="UP000006787"/>
    </source>
</evidence>
<organism evidence="4 5">
    <name type="scientific">Lactococcus garvieae DCC43</name>
    <dbReference type="NCBI Taxonomy" id="1231377"/>
    <lineage>
        <taxon>Bacteria</taxon>
        <taxon>Bacillati</taxon>
        <taxon>Bacillota</taxon>
        <taxon>Bacilli</taxon>
        <taxon>Lactobacillales</taxon>
        <taxon>Streptococcaceae</taxon>
        <taxon>Lactococcus</taxon>
    </lineage>
</organism>
<dbReference type="PATRIC" id="fig|1231377.3.peg.399"/>
<evidence type="ECO:0000256" key="2">
    <source>
        <dbReference type="ARBA" id="ARBA00023315"/>
    </source>
</evidence>
<evidence type="ECO:0000259" key="3">
    <source>
        <dbReference type="PROSITE" id="PS51186"/>
    </source>
</evidence>
<dbReference type="SUPFAM" id="SSF55729">
    <property type="entry name" value="Acyl-CoA N-acyltransferases (Nat)"/>
    <property type="match status" value="1"/>
</dbReference>
<reference evidence="4 5" key="1">
    <citation type="journal article" date="2012" name="J. Bacteriol.">
        <title>Genome Sequence of the Bacteriocin-Producing Strain Lactococcus garvieae DCC43.</title>
        <authorList>
            <person name="Gabrielsen C."/>
            <person name="Brede D.A."/>
            <person name="Hernandez P.E."/>
            <person name="Nes I.F."/>
            <person name="Diep D.B."/>
        </authorList>
    </citation>
    <scope>NUCLEOTIDE SEQUENCE [LARGE SCALE GENOMIC DNA]</scope>
    <source>
        <strain evidence="4 5">DCC43</strain>
    </source>
</reference>
<dbReference type="GO" id="GO:0006508">
    <property type="term" value="P:proteolysis"/>
    <property type="evidence" value="ECO:0007669"/>
    <property type="project" value="UniProtKB-KW"/>
</dbReference>
<keyword evidence="4" id="KW-0645">Protease</keyword>
<dbReference type="InterPro" id="IPR000182">
    <property type="entry name" value="GNAT_dom"/>
</dbReference>
<name>K2PLF0_9LACT</name>
<evidence type="ECO:0000256" key="1">
    <source>
        <dbReference type="ARBA" id="ARBA00022679"/>
    </source>
</evidence>
<dbReference type="Gene3D" id="3.40.630.30">
    <property type="match status" value="1"/>
</dbReference>
<protein>
    <submittedName>
        <fullName evidence="4">Protease synthase and sporulation negative regulatory protein pai 1</fullName>
    </submittedName>
</protein>
<gene>
    <name evidence="4" type="ORF">C426_0398</name>
</gene>
<dbReference type="eggNOG" id="COG0456">
    <property type="taxonomic scope" value="Bacteria"/>
</dbReference>
<keyword evidence="2" id="KW-0012">Acyltransferase</keyword>
<feature type="domain" description="N-acetyltransferase" evidence="3">
    <location>
        <begin position="7"/>
        <end position="160"/>
    </location>
</feature>
<dbReference type="Pfam" id="PF00583">
    <property type="entry name" value="Acetyltransf_1"/>
    <property type="match status" value="1"/>
</dbReference>
<comment type="caution">
    <text evidence="4">The sequence shown here is derived from an EMBL/GenBank/DDBJ whole genome shotgun (WGS) entry which is preliminary data.</text>
</comment>
<dbReference type="Proteomes" id="UP000006787">
    <property type="component" value="Unassembled WGS sequence"/>
</dbReference>
<dbReference type="RefSeq" id="WP_003134608.1">
    <property type="nucleotide sequence ID" value="NZ_AMQS01000004.1"/>
</dbReference>
<dbReference type="PROSITE" id="PS51186">
    <property type="entry name" value="GNAT"/>
    <property type="match status" value="1"/>
</dbReference>
<accession>K2PLF0</accession>
<dbReference type="PANTHER" id="PTHR42919:SF8">
    <property type="entry name" value="N-ALPHA-ACETYLTRANSFERASE 50"/>
    <property type="match status" value="1"/>
</dbReference>
<dbReference type="AlphaFoldDB" id="K2PLF0"/>
<dbReference type="GO" id="GO:0016747">
    <property type="term" value="F:acyltransferase activity, transferring groups other than amino-acyl groups"/>
    <property type="evidence" value="ECO:0007669"/>
    <property type="project" value="InterPro"/>
</dbReference>
<proteinExistence type="predicted"/>
<evidence type="ECO:0000313" key="4">
    <source>
        <dbReference type="EMBL" id="EKF52125.1"/>
    </source>
</evidence>
<dbReference type="InterPro" id="IPR051556">
    <property type="entry name" value="N-term/lysine_N-AcTrnsfr"/>
</dbReference>
<dbReference type="InterPro" id="IPR016181">
    <property type="entry name" value="Acyl_CoA_acyltransferase"/>
</dbReference>
<keyword evidence="1" id="KW-0808">Transferase</keyword>
<dbReference type="PANTHER" id="PTHR42919">
    <property type="entry name" value="N-ALPHA-ACETYLTRANSFERASE"/>
    <property type="match status" value="1"/>
</dbReference>
<sequence length="161" mass="18999">MTALQGLSIETFTETFGEQNPKADLNLYLKTAFSIHKLRQELDNPNNKFYFVFYEEFLVGYTKLKETKIHRNLVHYNTLEVERIYVKKEFQGCGIGKYLLEYACNKGRQLHKDYVYLSVWEKNEKALGFYKSQKFIESGKRVFNLGTLPQNDLIMMKKIGK</sequence>
<dbReference type="GO" id="GO:0008233">
    <property type="term" value="F:peptidase activity"/>
    <property type="evidence" value="ECO:0007669"/>
    <property type="project" value="UniProtKB-KW"/>
</dbReference>
<keyword evidence="4" id="KW-0378">Hydrolase</keyword>